<organism evidence="1 2">
    <name type="scientific">Funneliformis caledonium</name>
    <dbReference type="NCBI Taxonomy" id="1117310"/>
    <lineage>
        <taxon>Eukaryota</taxon>
        <taxon>Fungi</taxon>
        <taxon>Fungi incertae sedis</taxon>
        <taxon>Mucoromycota</taxon>
        <taxon>Glomeromycotina</taxon>
        <taxon>Glomeromycetes</taxon>
        <taxon>Glomerales</taxon>
        <taxon>Glomeraceae</taxon>
        <taxon>Funneliformis</taxon>
    </lineage>
</organism>
<accession>A0A9N9HE73</accession>
<proteinExistence type="predicted"/>
<name>A0A9N9HE73_9GLOM</name>
<reference evidence="1" key="1">
    <citation type="submission" date="2021-06" db="EMBL/GenBank/DDBJ databases">
        <authorList>
            <person name="Kallberg Y."/>
            <person name="Tangrot J."/>
            <person name="Rosling A."/>
        </authorList>
    </citation>
    <scope>NUCLEOTIDE SEQUENCE</scope>
    <source>
        <strain evidence="1">UK204</strain>
    </source>
</reference>
<feature type="non-terminal residue" evidence="1">
    <location>
        <position position="145"/>
    </location>
</feature>
<gene>
    <name evidence="1" type="ORF">FCALED_LOCUS12361</name>
</gene>
<keyword evidence="2" id="KW-1185">Reference proteome</keyword>
<protein>
    <submittedName>
        <fullName evidence="1">16446_t:CDS:1</fullName>
    </submittedName>
</protein>
<sequence>IGDGVFVGIDGGGIPVGIGEGKISVDIIQKILVKESNYGKSKTENKRILLTVNHIQREVASDQLNIKLDTEFEEIDELLEILPNVATLFLNDIDDYTKELEELPIEKFLDDKQIIKYVAKDSYEENITDSKFKPEIISINEAAQS</sequence>
<dbReference type="OrthoDB" id="2388958at2759"/>
<evidence type="ECO:0000313" key="1">
    <source>
        <dbReference type="EMBL" id="CAG8678205.1"/>
    </source>
</evidence>
<dbReference type="Proteomes" id="UP000789570">
    <property type="component" value="Unassembled WGS sequence"/>
</dbReference>
<evidence type="ECO:0000313" key="2">
    <source>
        <dbReference type="Proteomes" id="UP000789570"/>
    </source>
</evidence>
<comment type="caution">
    <text evidence="1">The sequence shown here is derived from an EMBL/GenBank/DDBJ whole genome shotgun (WGS) entry which is preliminary data.</text>
</comment>
<dbReference type="AlphaFoldDB" id="A0A9N9HE73"/>
<dbReference type="EMBL" id="CAJVPQ010005935">
    <property type="protein sequence ID" value="CAG8678205.1"/>
    <property type="molecule type" value="Genomic_DNA"/>
</dbReference>